<accession>A0AAQ3XGB5</accession>
<evidence type="ECO:0000313" key="3">
    <source>
        <dbReference type="Proteomes" id="UP001341281"/>
    </source>
</evidence>
<organism evidence="2 3">
    <name type="scientific">Paspalum notatum var. saurae</name>
    <dbReference type="NCBI Taxonomy" id="547442"/>
    <lineage>
        <taxon>Eukaryota</taxon>
        <taxon>Viridiplantae</taxon>
        <taxon>Streptophyta</taxon>
        <taxon>Embryophyta</taxon>
        <taxon>Tracheophyta</taxon>
        <taxon>Spermatophyta</taxon>
        <taxon>Magnoliopsida</taxon>
        <taxon>Liliopsida</taxon>
        <taxon>Poales</taxon>
        <taxon>Poaceae</taxon>
        <taxon>PACMAD clade</taxon>
        <taxon>Panicoideae</taxon>
        <taxon>Andropogonodae</taxon>
        <taxon>Paspaleae</taxon>
        <taxon>Paspalinae</taxon>
        <taxon>Paspalum</taxon>
    </lineage>
</organism>
<gene>
    <name evidence="2" type="ORF">U9M48_043252</name>
</gene>
<dbReference type="Proteomes" id="UP001341281">
    <property type="component" value="Chromosome 10"/>
</dbReference>
<evidence type="ECO:0000313" key="2">
    <source>
        <dbReference type="EMBL" id="WVZ97738.1"/>
    </source>
</evidence>
<sequence length="268" mass="29869">MIREKIAALPNHEVITLRQQLADSEAARKAETTVATAEINRLKQAAVTREAEYRNAILDRDQARDTAADLRRQLDSEKKNHEESRDGFEKSFRDTVSSLEVLKNSHSLTRQALENKEAELAESQNAHDNMKKVLSSTRAALKESRDEAAQQAQVLESFKKNYETSKKNCSRLKDAYEKAKEAALVANTALTKILDMSVPEKDASRPLGDRIATFADDLKARTSQQVKTFLARVPVVLKNIEDEVNWPHCQAGRPGVGPGSLAYLPVTS</sequence>
<name>A0AAQ3XGB5_PASNO</name>
<feature type="coiled-coil region" evidence="1">
    <location>
        <begin position="53"/>
        <end position="182"/>
    </location>
</feature>
<evidence type="ECO:0000256" key="1">
    <source>
        <dbReference type="SAM" id="Coils"/>
    </source>
</evidence>
<keyword evidence="3" id="KW-1185">Reference proteome</keyword>
<reference evidence="2 3" key="1">
    <citation type="submission" date="2024-02" db="EMBL/GenBank/DDBJ databases">
        <title>High-quality chromosome-scale genome assembly of Pensacola bahiagrass (Paspalum notatum Flugge var. saurae).</title>
        <authorList>
            <person name="Vega J.M."/>
            <person name="Podio M."/>
            <person name="Orjuela J."/>
            <person name="Siena L.A."/>
            <person name="Pessino S.C."/>
            <person name="Combes M.C."/>
            <person name="Mariac C."/>
            <person name="Albertini E."/>
            <person name="Pupilli F."/>
            <person name="Ortiz J.P.A."/>
            <person name="Leblanc O."/>
        </authorList>
    </citation>
    <scope>NUCLEOTIDE SEQUENCE [LARGE SCALE GENOMIC DNA]</scope>
    <source>
        <strain evidence="2">R1</strain>
        <tissue evidence="2">Leaf</tissue>
    </source>
</reference>
<keyword evidence="1" id="KW-0175">Coiled coil</keyword>
<dbReference type="AlphaFoldDB" id="A0AAQ3XGB5"/>
<protein>
    <submittedName>
        <fullName evidence="2">Uncharacterized protein</fullName>
    </submittedName>
</protein>
<proteinExistence type="predicted"/>
<dbReference type="EMBL" id="CP144754">
    <property type="protein sequence ID" value="WVZ97738.1"/>
    <property type="molecule type" value="Genomic_DNA"/>
</dbReference>